<organism evidence="1 2">
    <name type="scientific">Exidia glandulosa HHB12029</name>
    <dbReference type="NCBI Taxonomy" id="1314781"/>
    <lineage>
        <taxon>Eukaryota</taxon>
        <taxon>Fungi</taxon>
        <taxon>Dikarya</taxon>
        <taxon>Basidiomycota</taxon>
        <taxon>Agaricomycotina</taxon>
        <taxon>Agaricomycetes</taxon>
        <taxon>Auriculariales</taxon>
        <taxon>Exidiaceae</taxon>
        <taxon>Exidia</taxon>
    </lineage>
</organism>
<proteinExistence type="predicted"/>
<reference evidence="1 2" key="1">
    <citation type="journal article" date="2016" name="Mol. Biol. Evol.">
        <title>Comparative Genomics of Early-Diverging Mushroom-Forming Fungi Provides Insights into the Origins of Lignocellulose Decay Capabilities.</title>
        <authorList>
            <person name="Nagy L.G."/>
            <person name="Riley R."/>
            <person name="Tritt A."/>
            <person name="Adam C."/>
            <person name="Daum C."/>
            <person name="Floudas D."/>
            <person name="Sun H."/>
            <person name="Yadav J.S."/>
            <person name="Pangilinan J."/>
            <person name="Larsson K.H."/>
            <person name="Matsuura K."/>
            <person name="Barry K."/>
            <person name="Labutti K."/>
            <person name="Kuo R."/>
            <person name="Ohm R.A."/>
            <person name="Bhattacharya S.S."/>
            <person name="Shirouzu T."/>
            <person name="Yoshinaga Y."/>
            <person name="Martin F.M."/>
            <person name="Grigoriev I.V."/>
            <person name="Hibbett D.S."/>
        </authorList>
    </citation>
    <scope>NUCLEOTIDE SEQUENCE [LARGE SCALE GENOMIC DNA]</scope>
    <source>
        <strain evidence="1 2">HHB12029</strain>
    </source>
</reference>
<protein>
    <submittedName>
        <fullName evidence="1">Uncharacterized protein</fullName>
    </submittedName>
</protein>
<sequence>MPGRYDAREFSARYAAIHSTQSMTTHTDLATARGFRIPGTRTRAHLPTASLCRLSI</sequence>
<gene>
    <name evidence="1" type="ORF">EXIGLDRAFT_720005</name>
</gene>
<dbReference type="AlphaFoldDB" id="A0A165NLW6"/>
<name>A0A165NLW6_EXIGL</name>
<keyword evidence="2" id="KW-1185">Reference proteome</keyword>
<accession>A0A165NLW6</accession>
<dbReference type="Proteomes" id="UP000077266">
    <property type="component" value="Unassembled WGS sequence"/>
</dbReference>
<dbReference type="EMBL" id="KV425897">
    <property type="protein sequence ID" value="KZW00928.1"/>
    <property type="molecule type" value="Genomic_DNA"/>
</dbReference>
<dbReference type="InParanoid" id="A0A165NLW6"/>
<evidence type="ECO:0000313" key="2">
    <source>
        <dbReference type="Proteomes" id="UP000077266"/>
    </source>
</evidence>
<evidence type="ECO:0000313" key="1">
    <source>
        <dbReference type="EMBL" id="KZW00928.1"/>
    </source>
</evidence>